<evidence type="ECO:0000256" key="2">
    <source>
        <dbReference type="ARBA" id="ARBA00023136"/>
    </source>
</evidence>
<accession>A0ABV4D046</accession>
<sequence length="678" mass="77798">MRKGILFASFITFISAVAQTEATDTISTRQLDEVVVKGEKPQVKGKDGIMVVDLPGIVKDKPVNNILEALGYMPGVTNNNGMIWLTGASNVTIILNGELTNMPLQNLYQLLYNTPVDRLKNVEIMYSAPAKYHVNGAVINVVLKTPTPLDGLQGQVRAGYNQAHYDSYGGVLAATYAIKDWTFDLNYGLSRTKSWSREETWSNHLNDGKRTMIEDDMRRIGQNWRNSIFASASWKTLKLTYNCQIISDSKSWGLSSGTLGNYTNAYNMLSPIGYHNIALRYTAPFGMTIGGDYTRYSENRSQSLFKDSDYLLGSENRQDINRWHVYVDQQHQLGKWQLNYGAEYQHSKDHSSQHYAMSDNPDFDDILSEDVASFYAGTERSFDWGLSFNLSAKGEYYYTKYQHNWNFIPQFGATYYKTPKSIFQLNFNTQRIYPSYWELHGGTSHINNYSTIVGNLQLQPYIQYDAQFNYILRQKYVATFYFQYGDKTTVQLPYQSPDAMNLIYQTINMNYKRVVGLNLYAPFGVGYIWNATATANVFNQREKADHFHDIGFDNSKWIFYGEFSNSFKFSQNCPVSLTVDFSYISPSLQGIADLSGMWKVDAGIKWQFGKKRCCELDLKADDIFNKWSPTMTINHSGQDYRMKVRDMTRNLKLTFIWRFNGFKPKETNIDTSRFGTGN</sequence>
<feature type="domain" description="Outer membrane protein beta-barrel" evidence="5">
    <location>
        <begin position="288"/>
        <end position="657"/>
    </location>
</feature>
<reference evidence="6 7" key="1">
    <citation type="submission" date="2024-03" db="EMBL/GenBank/DDBJ databases">
        <title>Mouse gut bacterial collection (mGBC) of GemPharmatech.</title>
        <authorList>
            <person name="He Y."/>
            <person name="Dong L."/>
            <person name="Wu D."/>
            <person name="Gao X."/>
            <person name="Lin Z."/>
        </authorList>
    </citation>
    <scope>NUCLEOTIDE SEQUENCE [LARGE SCALE GENOMIC DNA]</scope>
    <source>
        <strain evidence="6 7">54-13</strain>
    </source>
</reference>
<organism evidence="6 7">
    <name type="scientific">Heminiphilus faecis</name>
    <dbReference type="NCBI Taxonomy" id="2601703"/>
    <lineage>
        <taxon>Bacteria</taxon>
        <taxon>Pseudomonadati</taxon>
        <taxon>Bacteroidota</taxon>
        <taxon>Bacteroidia</taxon>
        <taxon>Bacteroidales</taxon>
        <taxon>Muribaculaceae</taxon>
        <taxon>Heminiphilus</taxon>
    </lineage>
</organism>
<dbReference type="Gene3D" id="2.40.170.20">
    <property type="entry name" value="TonB-dependent receptor, beta-barrel domain"/>
    <property type="match status" value="1"/>
</dbReference>
<comment type="subcellular location">
    <subcellularLocation>
        <location evidence="1">Cell outer membrane</location>
    </subcellularLocation>
</comment>
<gene>
    <name evidence="6" type="ORF">AAK873_06680</name>
</gene>
<dbReference type="RefSeq" id="WP_369863386.1">
    <property type="nucleotide sequence ID" value="NZ_JBCLPP010000015.1"/>
</dbReference>
<feature type="chain" id="PRO_5047105094" evidence="4">
    <location>
        <begin position="19"/>
        <end position="678"/>
    </location>
</feature>
<evidence type="ECO:0000259" key="5">
    <source>
        <dbReference type="Pfam" id="PF14905"/>
    </source>
</evidence>
<dbReference type="InterPro" id="IPR036942">
    <property type="entry name" value="Beta-barrel_TonB_sf"/>
</dbReference>
<keyword evidence="3" id="KW-0998">Cell outer membrane</keyword>
<comment type="caution">
    <text evidence="6">The sequence shown here is derived from an EMBL/GenBank/DDBJ whole genome shotgun (WGS) entry which is preliminary data.</text>
</comment>
<name>A0ABV4D046_9BACT</name>
<evidence type="ECO:0000313" key="6">
    <source>
        <dbReference type="EMBL" id="MEY8245302.1"/>
    </source>
</evidence>
<keyword evidence="4" id="KW-0732">Signal</keyword>
<dbReference type="EMBL" id="JBCLPP010000015">
    <property type="protein sequence ID" value="MEY8245302.1"/>
    <property type="molecule type" value="Genomic_DNA"/>
</dbReference>
<evidence type="ECO:0000256" key="3">
    <source>
        <dbReference type="ARBA" id="ARBA00023237"/>
    </source>
</evidence>
<feature type="signal peptide" evidence="4">
    <location>
        <begin position="1"/>
        <end position="18"/>
    </location>
</feature>
<keyword evidence="7" id="KW-1185">Reference proteome</keyword>
<protein>
    <submittedName>
        <fullName evidence="6">Outer membrane beta-barrel family protein</fullName>
    </submittedName>
</protein>
<evidence type="ECO:0000256" key="1">
    <source>
        <dbReference type="ARBA" id="ARBA00004442"/>
    </source>
</evidence>
<evidence type="ECO:0000256" key="4">
    <source>
        <dbReference type="SAM" id="SignalP"/>
    </source>
</evidence>
<keyword evidence="2" id="KW-0472">Membrane</keyword>
<proteinExistence type="predicted"/>
<dbReference type="SUPFAM" id="SSF56935">
    <property type="entry name" value="Porins"/>
    <property type="match status" value="1"/>
</dbReference>
<dbReference type="InterPro" id="IPR041700">
    <property type="entry name" value="OMP_b-brl_3"/>
</dbReference>
<evidence type="ECO:0000313" key="7">
    <source>
        <dbReference type="Proteomes" id="UP001565200"/>
    </source>
</evidence>
<dbReference type="Proteomes" id="UP001565200">
    <property type="component" value="Unassembled WGS sequence"/>
</dbReference>
<dbReference type="Pfam" id="PF14905">
    <property type="entry name" value="OMP_b-brl_3"/>
    <property type="match status" value="1"/>
</dbReference>